<dbReference type="RefSeq" id="WP_046376172.1">
    <property type="nucleotide sequence ID" value="NZ_CP010429.1"/>
</dbReference>
<dbReference type="EMBL" id="CP010429">
    <property type="protein sequence ID" value="AKD54573.1"/>
    <property type="molecule type" value="Genomic_DNA"/>
</dbReference>
<evidence type="ECO:0000313" key="1">
    <source>
        <dbReference type="EMBL" id="AKD54573.1"/>
    </source>
</evidence>
<dbReference type="KEGG" id="srd:SD10_06270"/>
<reference evidence="1 2" key="1">
    <citation type="journal article" date="2014" name="Curr. Microbiol.">
        <title>Spirosoma radiotolerans sp. nov., a gamma-radiation-resistant bacterium isolated from gamma ray-irradiated soil.</title>
        <authorList>
            <person name="Lee J.J."/>
            <person name="Srinivasan S."/>
            <person name="Lim S."/>
            <person name="Joe M."/>
            <person name="Im S."/>
            <person name="Bae S.I."/>
            <person name="Park K.R."/>
            <person name="Han J.H."/>
            <person name="Park S.H."/>
            <person name="Joo B.M."/>
            <person name="Park S.J."/>
            <person name="Kim M.K."/>
        </authorList>
    </citation>
    <scope>NUCLEOTIDE SEQUENCE [LARGE SCALE GENOMIC DNA]</scope>
    <source>
        <strain evidence="1 2">DG5A</strain>
    </source>
</reference>
<name>A0A0E3ZSU6_9BACT</name>
<dbReference type="PATRIC" id="fig|1379870.5.peg.1357"/>
<protein>
    <submittedName>
        <fullName evidence="1">Uncharacterized protein</fullName>
    </submittedName>
</protein>
<accession>A0A0E3ZSU6</accession>
<proteinExistence type="predicted"/>
<dbReference type="STRING" id="1379870.SD10_06270"/>
<gene>
    <name evidence="1" type="ORF">SD10_06270</name>
</gene>
<dbReference type="Proteomes" id="UP000033054">
    <property type="component" value="Chromosome"/>
</dbReference>
<dbReference type="OrthoDB" id="1163349at2"/>
<evidence type="ECO:0000313" key="2">
    <source>
        <dbReference type="Proteomes" id="UP000033054"/>
    </source>
</evidence>
<dbReference type="AlphaFoldDB" id="A0A0E3ZSU6"/>
<keyword evidence="2" id="KW-1185">Reference proteome</keyword>
<dbReference type="HOGENOM" id="CLU_163453_0_0_10"/>
<organism evidence="1 2">
    <name type="scientific">Spirosoma radiotolerans</name>
    <dbReference type="NCBI Taxonomy" id="1379870"/>
    <lineage>
        <taxon>Bacteria</taxon>
        <taxon>Pseudomonadati</taxon>
        <taxon>Bacteroidota</taxon>
        <taxon>Cytophagia</taxon>
        <taxon>Cytophagales</taxon>
        <taxon>Cytophagaceae</taxon>
        <taxon>Spirosoma</taxon>
    </lineage>
</organism>
<sequence>MSKQAYIPKVADWVRVHGFNDIRANTEGFQTPISYGRQQDSEQFTPDVTGKQFDQESYFEVILKSSGDEARHLLSKLKLLSQLAAVKGGKLYLMSPRGHRSYAKEVLAESNIVAEVVNLP</sequence>